<dbReference type="Pfam" id="PF21789">
    <property type="entry name" value="TNP-like_RNaseH_C"/>
    <property type="match status" value="1"/>
</dbReference>
<reference evidence="2 3" key="1">
    <citation type="submission" date="2023-09" db="EMBL/GenBank/DDBJ databases">
        <authorList>
            <person name="Wang M."/>
        </authorList>
    </citation>
    <scope>NUCLEOTIDE SEQUENCE [LARGE SCALE GENOMIC DNA]</scope>
    <source>
        <strain evidence="2">GT-2023</strain>
        <tissue evidence="2">Liver</tissue>
    </source>
</reference>
<dbReference type="PANTHER" id="PTHR47577">
    <property type="entry name" value="THAP DOMAIN-CONTAINING PROTEIN 6"/>
    <property type="match status" value="1"/>
</dbReference>
<name>A0ABR3NDF0_9TELE</name>
<dbReference type="Proteomes" id="UP001558613">
    <property type="component" value="Unassembled WGS sequence"/>
</dbReference>
<evidence type="ECO:0000259" key="1">
    <source>
        <dbReference type="Pfam" id="PF21789"/>
    </source>
</evidence>
<dbReference type="EMBL" id="JAYMGO010000005">
    <property type="protein sequence ID" value="KAL1274998.1"/>
    <property type="molecule type" value="Genomic_DNA"/>
</dbReference>
<comment type="caution">
    <text evidence="2">The sequence shown here is derived from an EMBL/GenBank/DDBJ whole genome shotgun (WGS) entry which is preliminary data.</text>
</comment>
<protein>
    <recommendedName>
        <fullName evidence="1">Transposable element P transposase-like RNase H C-terminal domain-containing protein</fullName>
    </recommendedName>
</protein>
<dbReference type="PANTHER" id="PTHR47577:SF2">
    <property type="entry name" value="THAP DOMAIN CONTAINING 9"/>
    <property type="match status" value="1"/>
</dbReference>
<evidence type="ECO:0000313" key="3">
    <source>
        <dbReference type="Proteomes" id="UP001558613"/>
    </source>
</evidence>
<accession>A0ABR3NDF0</accession>
<keyword evidence="3" id="KW-1185">Reference proteome</keyword>
<feature type="domain" description="Transposable element P transposase-like RNase H C-terminal" evidence="1">
    <location>
        <begin position="54"/>
        <end position="87"/>
    </location>
</feature>
<proteinExistence type="predicted"/>
<evidence type="ECO:0000313" key="2">
    <source>
        <dbReference type="EMBL" id="KAL1274998.1"/>
    </source>
</evidence>
<dbReference type="InterPro" id="IPR048367">
    <property type="entry name" value="TNP-like_RNaseH_C"/>
</dbReference>
<sequence>MNSKNPRAKGFKAPLGLRNWEDTYLSVTGFVININSFTMMIPELLKGQRYVCTYRFSQDHLELFFNSIRASGGWNNNPTVAHFQNYFRRIMVRCGIAPGKTGNVQPQDDTMCLSAVDMSSVVPAEDDDDNIASSPFQPISGVVLDHSYLATCFGCLTENALVYIAGFVVRQVMRKLACNVCRNSLVVSTIPSFGCNYHLLTLRNNGGLVIPSEGTVKVIRSAEHCIRRASNINSAAHQCPVSLLNRVVKAEVGSEDIFGLCDHIVDTQDGIDNHHFNLISLVVCTFHKLRQHQVAKVHTLQLQSKSLRKKLCKLVQSRRGFPRPKMAAALTHRSYGQQRQR</sequence>
<gene>
    <name evidence="2" type="ORF">QQF64_027812</name>
</gene>
<organism evidence="2 3">
    <name type="scientific">Cirrhinus molitorella</name>
    <name type="common">mud carp</name>
    <dbReference type="NCBI Taxonomy" id="172907"/>
    <lineage>
        <taxon>Eukaryota</taxon>
        <taxon>Metazoa</taxon>
        <taxon>Chordata</taxon>
        <taxon>Craniata</taxon>
        <taxon>Vertebrata</taxon>
        <taxon>Euteleostomi</taxon>
        <taxon>Actinopterygii</taxon>
        <taxon>Neopterygii</taxon>
        <taxon>Teleostei</taxon>
        <taxon>Ostariophysi</taxon>
        <taxon>Cypriniformes</taxon>
        <taxon>Cyprinidae</taxon>
        <taxon>Labeoninae</taxon>
        <taxon>Labeonini</taxon>
        <taxon>Cirrhinus</taxon>
    </lineage>
</organism>